<feature type="transmembrane region" description="Helical" evidence="7">
    <location>
        <begin position="289"/>
        <end position="312"/>
    </location>
</feature>
<proteinExistence type="inferred from homology"/>
<dbReference type="CDD" id="cd06261">
    <property type="entry name" value="TM_PBP2"/>
    <property type="match status" value="1"/>
</dbReference>
<dbReference type="GO" id="GO:0071916">
    <property type="term" value="F:dipeptide transmembrane transporter activity"/>
    <property type="evidence" value="ECO:0007669"/>
    <property type="project" value="TreeGrafter"/>
</dbReference>
<evidence type="ECO:0000256" key="5">
    <source>
        <dbReference type="ARBA" id="ARBA00022989"/>
    </source>
</evidence>
<feature type="domain" description="ABC transmembrane type-1" evidence="8">
    <location>
        <begin position="100"/>
        <end position="309"/>
    </location>
</feature>
<dbReference type="PANTHER" id="PTHR43163">
    <property type="entry name" value="DIPEPTIDE TRANSPORT SYSTEM PERMEASE PROTEIN DPPB-RELATED"/>
    <property type="match status" value="1"/>
</dbReference>
<evidence type="ECO:0000256" key="1">
    <source>
        <dbReference type="ARBA" id="ARBA00004651"/>
    </source>
</evidence>
<evidence type="ECO:0000259" key="8">
    <source>
        <dbReference type="PROSITE" id="PS50928"/>
    </source>
</evidence>
<dbReference type="EMBL" id="JAVRAA010000002">
    <property type="protein sequence ID" value="MDT0336041.1"/>
    <property type="molecule type" value="Genomic_DNA"/>
</dbReference>
<gene>
    <name evidence="9" type="ORF">RJN63_04310</name>
</gene>
<comment type="subcellular location">
    <subcellularLocation>
        <location evidence="1 7">Cell membrane</location>
        <topology evidence="1 7">Multi-pass membrane protein</topology>
    </subcellularLocation>
</comment>
<protein>
    <submittedName>
        <fullName evidence="9">ABC transporter permease</fullName>
    </submittedName>
</protein>
<reference evidence="9" key="1">
    <citation type="submission" date="2023-02" db="EMBL/GenBank/DDBJ databases">
        <title>Description of Herbaspirillum huttiense subsp. nephrolepsisexaltata and Herbaspirillum huttiense subsp. lycopersicon.</title>
        <authorList>
            <person name="Poudel M."/>
            <person name="Sharma A."/>
            <person name="Goss E."/>
            <person name="Tapia J.H."/>
            <person name="Harmon C.M."/>
            <person name="Jones J.B."/>
        </authorList>
    </citation>
    <scope>NUCLEOTIDE SEQUENCE</scope>
    <source>
        <strain evidence="9">NC40101</strain>
    </source>
</reference>
<evidence type="ECO:0000256" key="2">
    <source>
        <dbReference type="ARBA" id="ARBA00022448"/>
    </source>
</evidence>
<accession>A0AAE4G597</accession>
<dbReference type="Gene3D" id="1.10.3720.10">
    <property type="entry name" value="MetI-like"/>
    <property type="match status" value="1"/>
</dbReference>
<feature type="transmembrane region" description="Helical" evidence="7">
    <location>
        <begin position="106"/>
        <end position="127"/>
    </location>
</feature>
<evidence type="ECO:0000256" key="6">
    <source>
        <dbReference type="ARBA" id="ARBA00023136"/>
    </source>
</evidence>
<dbReference type="PANTHER" id="PTHR43163:SF6">
    <property type="entry name" value="DIPEPTIDE TRANSPORT SYSTEM PERMEASE PROTEIN DPPB-RELATED"/>
    <property type="match status" value="1"/>
</dbReference>
<feature type="transmembrane region" description="Helical" evidence="7">
    <location>
        <begin position="244"/>
        <end position="269"/>
    </location>
</feature>
<keyword evidence="6 7" id="KW-0472">Membrane</keyword>
<feature type="transmembrane region" description="Helical" evidence="7">
    <location>
        <begin position="14"/>
        <end position="35"/>
    </location>
</feature>
<evidence type="ECO:0000313" key="9">
    <source>
        <dbReference type="EMBL" id="MDT0336041.1"/>
    </source>
</evidence>
<dbReference type="Pfam" id="PF19300">
    <property type="entry name" value="BPD_transp_1_N"/>
    <property type="match status" value="1"/>
</dbReference>
<dbReference type="InterPro" id="IPR045621">
    <property type="entry name" value="BPD_transp_1_N"/>
</dbReference>
<keyword evidence="3" id="KW-1003">Cell membrane</keyword>
<keyword evidence="4 7" id="KW-0812">Transmembrane</keyword>
<dbReference type="SUPFAM" id="SSF161098">
    <property type="entry name" value="MetI-like"/>
    <property type="match status" value="1"/>
</dbReference>
<dbReference type="GeneID" id="90164231"/>
<organism evidence="9">
    <name type="scientific">Herbaspirillum huttiense subsp. nephrolepidis</name>
    <dbReference type="NCBI Taxonomy" id="3075126"/>
    <lineage>
        <taxon>Bacteria</taxon>
        <taxon>Pseudomonadati</taxon>
        <taxon>Pseudomonadota</taxon>
        <taxon>Betaproteobacteria</taxon>
        <taxon>Burkholderiales</taxon>
        <taxon>Oxalobacteraceae</taxon>
        <taxon>Herbaspirillum</taxon>
    </lineage>
</organism>
<keyword evidence="5 7" id="KW-1133">Transmembrane helix</keyword>
<evidence type="ECO:0000256" key="3">
    <source>
        <dbReference type="ARBA" id="ARBA00022475"/>
    </source>
</evidence>
<dbReference type="AlphaFoldDB" id="A0AAE4G597"/>
<keyword evidence="2 7" id="KW-0813">Transport</keyword>
<dbReference type="PROSITE" id="PS50928">
    <property type="entry name" value="ABC_TM1"/>
    <property type="match status" value="1"/>
</dbReference>
<dbReference type="InterPro" id="IPR035906">
    <property type="entry name" value="MetI-like_sf"/>
</dbReference>
<comment type="caution">
    <text evidence="9">The sequence shown here is derived from an EMBL/GenBank/DDBJ whole genome shotgun (WGS) entry which is preliminary data.</text>
</comment>
<comment type="similarity">
    <text evidence="7">Belongs to the binding-protein-dependent transport system permease family.</text>
</comment>
<feature type="transmembrane region" description="Helical" evidence="7">
    <location>
        <begin position="179"/>
        <end position="196"/>
    </location>
</feature>
<dbReference type="Pfam" id="PF00528">
    <property type="entry name" value="BPD_transp_1"/>
    <property type="match status" value="1"/>
</dbReference>
<name>A0AAE4G597_9BURK</name>
<dbReference type="GO" id="GO:0005886">
    <property type="term" value="C:plasma membrane"/>
    <property type="evidence" value="ECO:0007669"/>
    <property type="project" value="UniProtKB-SubCell"/>
</dbReference>
<dbReference type="InterPro" id="IPR000515">
    <property type="entry name" value="MetI-like"/>
</dbReference>
<evidence type="ECO:0000256" key="7">
    <source>
        <dbReference type="RuleBase" id="RU363032"/>
    </source>
</evidence>
<dbReference type="RefSeq" id="WP_034337542.1">
    <property type="nucleotide sequence ID" value="NZ_JAVLSM010000001.1"/>
</dbReference>
<sequence length="318" mass="34251">MATTIKLPKLARRLLLSVPTLLLVSMVVFSLLAVLPGDPVAAILGMEATPEAAAALRLKLGLDDPLLVQYGRWLWAVLHGDLGRSFIDNTPVADALWQRLPVTIELAIGSFLVAVVIAVPAGILSAARPRGWANAIGTLIALFGMSVPHFWLGMLFIILFAVKLGWLPASGFVPLSVDWHANLIAMIMPMVVTGLRESAILMRMVRSSLLEVLNEDYIRTAFSKGLRDWQVVLGHALRNAMIPVVTASGLMVSGMLGGLVITESIFGIPGMGKMIVDAIFQRDYVTVQAGVLAATVMVVIVNLCVDLLYSVIDPRIAR</sequence>
<evidence type="ECO:0000256" key="4">
    <source>
        <dbReference type="ARBA" id="ARBA00022692"/>
    </source>
</evidence>
<feature type="transmembrane region" description="Helical" evidence="7">
    <location>
        <begin position="139"/>
        <end position="167"/>
    </location>
</feature>